<dbReference type="SUPFAM" id="SSF48452">
    <property type="entry name" value="TPR-like"/>
    <property type="match status" value="2"/>
</dbReference>
<name>A0A4X2M0H5_VOMUR</name>
<protein>
    <recommendedName>
        <fullName evidence="4">Tetratricopeptide repeat domain 34</fullName>
    </recommendedName>
</protein>
<evidence type="ECO:0000313" key="2">
    <source>
        <dbReference type="Ensembl" id="ENSVURP00010031284.1"/>
    </source>
</evidence>
<dbReference type="AlphaFoldDB" id="A0A4X2M0H5"/>
<dbReference type="InterPro" id="IPR042161">
    <property type="entry name" value="TTC34"/>
</dbReference>
<dbReference type="InterPro" id="IPR011990">
    <property type="entry name" value="TPR-like_helical_dom_sf"/>
</dbReference>
<evidence type="ECO:0000313" key="3">
    <source>
        <dbReference type="Proteomes" id="UP000314987"/>
    </source>
</evidence>
<reference evidence="3" key="1">
    <citation type="submission" date="2018-12" db="EMBL/GenBank/DDBJ databases">
        <authorList>
            <person name="Yazar S."/>
        </authorList>
    </citation>
    <scope>NUCLEOTIDE SEQUENCE [LARGE SCALE GENOMIC DNA]</scope>
</reference>
<gene>
    <name evidence="2" type="primary">LOC114029511</name>
</gene>
<dbReference type="STRING" id="29139.ENSVURP00010031284"/>
<feature type="repeat" description="TPR" evidence="1">
    <location>
        <begin position="445"/>
        <end position="478"/>
    </location>
</feature>
<dbReference type="PANTHER" id="PTHR44874:SF1">
    <property type="entry name" value="TETRATRICOPEPTIDE REPEAT PROTEIN 34"/>
    <property type="match status" value="1"/>
</dbReference>
<dbReference type="Proteomes" id="UP000314987">
    <property type="component" value="Unassembled WGS sequence"/>
</dbReference>
<sequence>PEISIPAFTSHFPFPRDAYGVHQLAVLLMELDASDEISRLLSADALYQMGRIEDAHKTLLVALSKSPHTSPILARLALLQLRKGFFYDANLLIKKVIQIGDTSCLQLIMEIFREEDRKLLQTHCHSRAVTILKNKQGDTYTKEAIAYLSLAIIASGSQARESLLVRARCYGHLGQKKTAIYDFNTILRTDPTNVQALCGRAFMHLALNQQKEAMDNIVSALTLDVAGVVPEILSLKQEAQVFITQGLSSHCRAELNQLASDRSLPREESSKKLLAIGEALIKIDATNSAWHILLADVLILTGCYEKALEHLQEVLGPTPRSEPAQARLGFLQLKKRDTAAAIHNLQPLAGKDPKDLGFLLHLLDAKLRHSLSQAAAEEGNALEKDQCPEKALGYYTLAVLASNGNPKYLRLRASCLSHLQDFSRALRDLDKVIQKHTANDLQMQVEDFCSRGRLFLGLSDEASAVEEFIRAFQLSPSLALRSVSAQPGPKPLAQMFHLAGQHCLEEQRYEDSWKVVQYGLLLDENSSDLKKLRGRIKREVSWGCSIH</sequence>
<dbReference type="OMA" id="AQHHIFY"/>
<dbReference type="PROSITE" id="PS50005">
    <property type="entry name" value="TPR"/>
    <property type="match status" value="1"/>
</dbReference>
<dbReference type="Ensembl" id="ENSVURT00010035633.1">
    <property type="protein sequence ID" value="ENSVURP00010031284.1"/>
    <property type="gene ID" value="ENSVURG00010023936.1"/>
</dbReference>
<accession>A0A4X2M0H5</accession>
<evidence type="ECO:0008006" key="4">
    <source>
        <dbReference type="Google" id="ProtNLM"/>
    </source>
</evidence>
<dbReference type="Gene3D" id="1.25.40.10">
    <property type="entry name" value="Tetratricopeptide repeat domain"/>
    <property type="match status" value="2"/>
</dbReference>
<reference evidence="2" key="3">
    <citation type="submission" date="2025-09" db="UniProtKB">
        <authorList>
            <consortium name="Ensembl"/>
        </authorList>
    </citation>
    <scope>IDENTIFICATION</scope>
</reference>
<keyword evidence="1" id="KW-0802">TPR repeat</keyword>
<organism evidence="2 3">
    <name type="scientific">Vombatus ursinus</name>
    <name type="common">Common wombat</name>
    <dbReference type="NCBI Taxonomy" id="29139"/>
    <lineage>
        <taxon>Eukaryota</taxon>
        <taxon>Metazoa</taxon>
        <taxon>Chordata</taxon>
        <taxon>Craniata</taxon>
        <taxon>Vertebrata</taxon>
        <taxon>Euteleostomi</taxon>
        <taxon>Mammalia</taxon>
        <taxon>Metatheria</taxon>
        <taxon>Diprotodontia</taxon>
        <taxon>Vombatidae</taxon>
        <taxon>Vombatus</taxon>
    </lineage>
</organism>
<dbReference type="GeneTree" id="ENSGT00390000003047"/>
<dbReference type="InterPro" id="IPR019734">
    <property type="entry name" value="TPR_rpt"/>
</dbReference>
<dbReference type="PANTHER" id="PTHR44874">
    <property type="entry name" value="TETRATRICOPEPTIDE REPEAT PROTEIN 34"/>
    <property type="match status" value="1"/>
</dbReference>
<dbReference type="SMART" id="SM00028">
    <property type="entry name" value="TPR"/>
    <property type="match status" value="6"/>
</dbReference>
<evidence type="ECO:0000256" key="1">
    <source>
        <dbReference type="PROSITE-ProRule" id="PRU00339"/>
    </source>
</evidence>
<keyword evidence="3" id="KW-1185">Reference proteome</keyword>
<proteinExistence type="predicted"/>
<reference evidence="2" key="2">
    <citation type="submission" date="2025-08" db="UniProtKB">
        <authorList>
            <consortium name="Ensembl"/>
        </authorList>
    </citation>
    <scope>IDENTIFICATION</scope>
</reference>